<feature type="chain" id="PRO_5043459924" evidence="1">
    <location>
        <begin position="19"/>
        <end position="75"/>
    </location>
</feature>
<keyword evidence="3" id="KW-1185">Reference proteome</keyword>
<dbReference type="AlphaFoldDB" id="A0AAU9LYX8"/>
<feature type="signal peptide" evidence="1">
    <location>
        <begin position="1"/>
        <end position="18"/>
    </location>
</feature>
<sequence length="75" mass="8249">MHMVWSLKLLFVAPPIATTNPDDSNSIFHLHQKSSLIFLSELSSFSKSEAILNNIAAEITCQESPIENHSLAGLL</sequence>
<protein>
    <submittedName>
        <fullName evidence="2">Uncharacterized protein</fullName>
    </submittedName>
</protein>
<gene>
    <name evidence="2" type="ORF">LVIROSA_LOCUS1848</name>
</gene>
<dbReference type="Proteomes" id="UP001157418">
    <property type="component" value="Unassembled WGS sequence"/>
</dbReference>
<keyword evidence="1" id="KW-0732">Signal</keyword>
<organism evidence="2 3">
    <name type="scientific">Lactuca virosa</name>
    <dbReference type="NCBI Taxonomy" id="75947"/>
    <lineage>
        <taxon>Eukaryota</taxon>
        <taxon>Viridiplantae</taxon>
        <taxon>Streptophyta</taxon>
        <taxon>Embryophyta</taxon>
        <taxon>Tracheophyta</taxon>
        <taxon>Spermatophyta</taxon>
        <taxon>Magnoliopsida</taxon>
        <taxon>eudicotyledons</taxon>
        <taxon>Gunneridae</taxon>
        <taxon>Pentapetalae</taxon>
        <taxon>asterids</taxon>
        <taxon>campanulids</taxon>
        <taxon>Asterales</taxon>
        <taxon>Asteraceae</taxon>
        <taxon>Cichorioideae</taxon>
        <taxon>Cichorieae</taxon>
        <taxon>Lactucinae</taxon>
        <taxon>Lactuca</taxon>
    </lineage>
</organism>
<reference evidence="2 3" key="1">
    <citation type="submission" date="2022-01" db="EMBL/GenBank/DDBJ databases">
        <authorList>
            <person name="Xiong W."/>
            <person name="Schranz E."/>
        </authorList>
    </citation>
    <scope>NUCLEOTIDE SEQUENCE [LARGE SCALE GENOMIC DNA]</scope>
</reference>
<evidence type="ECO:0000313" key="3">
    <source>
        <dbReference type="Proteomes" id="UP001157418"/>
    </source>
</evidence>
<name>A0AAU9LYX8_9ASTR</name>
<accession>A0AAU9LYX8</accession>
<proteinExistence type="predicted"/>
<comment type="caution">
    <text evidence="2">The sequence shown here is derived from an EMBL/GenBank/DDBJ whole genome shotgun (WGS) entry which is preliminary data.</text>
</comment>
<dbReference type="EMBL" id="CAKMRJ010000001">
    <property type="protein sequence ID" value="CAH1413908.1"/>
    <property type="molecule type" value="Genomic_DNA"/>
</dbReference>
<evidence type="ECO:0000313" key="2">
    <source>
        <dbReference type="EMBL" id="CAH1413908.1"/>
    </source>
</evidence>
<evidence type="ECO:0000256" key="1">
    <source>
        <dbReference type="SAM" id="SignalP"/>
    </source>
</evidence>